<dbReference type="Pfam" id="PF07715">
    <property type="entry name" value="Plug"/>
    <property type="match status" value="1"/>
</dbReference>
<dbReference type="Gene3D" id="2.40.170.20">
    <property type="entry name" value="TonB-dependent receptor, beta-barrel domain"/>
    <property type="match status" value="1"/>
</dbReference>
<dbReference type="GO" id="GO:0009279">
    <property type="term" value="C:cell outer membrane"/>
    <property type="evidence" value="ECO:0007669"/>
    <property type="project" value="UniProtKB-SubCell"/>
</dbReference>
<evidence type="ECO:0000256" key="10">
    <source>
        <dbReference type="RuleBase" id="RU003357"/>
    </source>
</evidence>
<gene>
    <name evidence="14" type="ORF">NK6_7647</name>
</gene>
<protein>
    <submittedName>
        <fullName evidence="14">Ferrichrome receptor</fullName>
    </submittedName>
</protein>
<evidence type="ECO:0000256" key="11">
    <source>
        <dbReference type="SAM" id="MobiDB-lite"/>
    </source>
</evidence>
<keyword evidence="8 14" id="KW-0675">Receptor</keyword>
<evidence type="ECO:0000313" key="15">
    <source>
        <dbReference type="Proteomes" id="UP000063308"/>
    </source>
</evidence>
<accession>A0A0E4BV09</accession>
<evidence type="ECO:0000256" key="1">
    <source>
        <dbReference type="ARBA" id="ARBA00004571"/>
    </source>
</evidence>
<evidence type="ECO:0000256" key="4">
    <source>
        <dbReference type="ARBA" id="ARBA00022452"/>
    </source>
</evidence>
<sequence>MIVAGRAWSHFTLGDVLLLRDFLEMRRAVEVGTAARFGATLLGGVMLLAWFESPAQSKTSQGANSLPPVTVDAPTQQTIHRTPSKRDASRVRSTSRRVTAPGALQAEAVAAQSQPSRSGVVPAYAGGQVAQGARLGLLGNTGTMKSPFNVTSYTDKFIRDQQAATGADALILDLSVRSSHPTGGVLDSFYIRGFPVNEGNNGEFAFEGLYGIAPTYRIFTDYVERIEVLKGPSAALSGIAPNGGVGGVINVVPKRAGEDLTRFIVDYGSAARFGGHWDVARRYGDSKEWGVRASVSLRDGDTPIDRQSETTGVGSLALDYQGERYRSWLYLIAQTDRFDAPSRPFLMAAGVPVPKAPDGRLNVTQPWEWSRINDQSVLWRNEYDVTDQVTLFADVGGSRTNVERFFGLPTITNTRGDTTSTPQFFGLSIDRHTYDGGVRARFDTGFVRHAVTFQASVYHDELYRRLTNGTLVTSNIYSPTVAPTQFANEIAGRPRLSDSQLTGLSIADTLSVLDERVLLTLGVRRQGVEANNYVSNVGTLANSYDKSATTPVVGLVVRPRDNVSLYANYIEGLSKGDIAPQQTGVSNGGEILPPYIAKQYEAGVKVDFGRVATTFSAFEISKASGETLAGRFGATAETQVRGLEFNVFGELRPDVRVLGGVSLLDGTLTKSAITSRVGNTPIGVPNVQANVGAEWDLPWARGLTLNGAVIYTGRQFVDADNKQPIPDWTRLDLGARYTTAINGRKTVFRANIQNVTGTTYWSSVASFGTFFLGAPRTYLLSMTVDM</sequence>
<keyword evidence="6 10" id="KW-0798">TonB box</keyword>
<dbReference type="EMBL" id="AP014685">
    <property type="protein sequence ID" value="BAR60798.1"/>
    <property type="molecule type" value="Genomic_DNA"/>
</dbReference>
<keyword evidence="7 10" id="KW-0472">Membrane</keyword>
<evidence type="ECO:0000256" key="6">
    <source>
        <dbReference type="ARBA" id="ARBA00023077"/>
    </source>
</evidence>
<dbReference type="InterPro" id="IPR012910">
    <property type="entry name" value="Plug_dom"/>
</dbReference>
<feature type="domain" description="TonB-dependent receptor-like beta-barrel" evidence="12">
    <location>
        <begin position="346"/>
        <end position="755"/>
    </location>
</feature>
<keyword evidence="9" id="KW-0998">Cell outer membrane</keyword>
<evidence type="ECO:0000256" key="2">
    <source>
        <dbReference type="ARBA" id="ARBA00009810"/>
    </source>
</evidence>
<dbReference type="RefSeq" id="WP_060911446.1">
    <property type="nucleotide sequence ID" value="NZ_JBIYEG010000002.1"/>
</dbReference>
<dbReference type="CDD" id="cd01347">
    <property type="entry name" value="ligand_gated_channel"/>
    <property type="match status" value="1"/>
</dbReference>
<dbReference type="GO" id="GO:0038023">
    <property type="term" value="F:signaling receptor activity"/>
    <property type="evidence" value="ECO:0007669"/>
    <property type="project" value="InterPro"/>
</dbReference>
<evidence type="ECO:0000259" key="12">
    <source>
        <dbReference type="Pfam" id="PF00593"/>
    </source>
</evidence>
<dbReference type="PANTHER" id="PTHR32552">
    <property type="entry name" value="FERRICHROME IRON RECEPTOR-RELATED"/>
    <property type="match status" value="1"/>
</dbReference>
<dbReference type="Pfam" id="PF00593">
    <property type="entry name" value="TonB_dep_Rec_b-barrel"/>
    <property type="match status" value="1"/>
</dbReference>
<comment type="subcellular location">
    <subcellularLocation>
        <location evidence="1">Cell outer membrane</location>
        <topology evidence="1">Multi-pass membrane protein</topology>
    </subcellularLocation>
</comment>
<keyword evidence="5" id="KW-0812">Transmembrane</keyword>
<dbReference type="InterPro" id="IPR039426">
    <property type="entry name" value="TonB-dep_rcpt-like"/>
</dbReference>
<feature type="region of interest" description="Disordered" evidence="11">
    <location>
        <begin position="59"/>
        <end position="97"/>
    </location>
</feature>
<organism evidence="14 15">
    <name type="scientific">Bradyrhizobium diazoefficiens</name>
    <dbReference type="NCBI Taxonomy" id="1355477"/>
    <lineage>
        <taxon>Bacteria</taxon>
        <taxon>Pseudomonadati</taxon>
        <taxon>Pseudomonadota</taxon>
        <taxon>Alphaproteobacteria</taxon>
        <taxon>Hyphomicrobiales</taxon>
        <taxon>Nitrobacteraceae</taxon>
        <taxon>Bradyrhizobium</taxon>
    </lineage>
</organism>
<dbReference type="InterPro" id="IPR037066">
    <property type="entry name" value="Plug_dom_sf"/>
</dbReference>
<keyword evidence="4" id="KW-1134">Transmembrane beta strand</keyword>
<keyword evidence="3" id="KW-0813">Transport</keyword>
<feature type="domain" description="TonB-dependent receptor plug" evidence="13">
    <location>
        <begin position="144"/>
        <end position="245"/>
    </location>
</feature>
<dbReference type="SUPFAM" id="SSF56935">
    <property type="entry name" value="Porins"/>
    <property type="match status" value="1"/>
</dbReference>
<dbReference type="InterPro" id="IPR010105">
    <property type="entry name" value="TonB_sidphr_rcpt"/>
</dbReference>
<dbReference type="AlphaFoldDB" id="A0A0E4BV09"/>
<dbReference type="Proteomes" id="UP000063308">
    <property type="component" value="Chromosome"/>
</dbReference>
<evidence type="ECO:0000256" key="5">
    <source>
        <dbReference type="ARBA" id="ARBA00022692"/>
    </source>
</evidence>
<evidence type="ECO:0000256" key="3">
    <source>
        <dbReference type="ARBA" id="ARBA00022448"/>
    </source>
</evidence>
<evidence type="ECO:0000259" key="13">
    <source>
        <dbReference type="Pfam" id="PF07715"/>
    </source>
</evidence>
<dbReference type="GO" id="GO:0015344">
    <property type="term" value="F:siderophore uptake transmembrane transporter activity"/>
    <property type="evidence" value="ECO:0007669"/>
    <property type="project" value="TreeGrafter"/>
</dbReference>
<dbReference type="NCBIfam" id="TIGR01783">
    <property type="entry name" value="TonB-siderophor"/>
    <property type="match status" value="1"/>
</dbReference>
<evidence type="ECO:0000256" key="8">
    <source>
        <dbReference type="ARBA" id="ARBA00023170"/>
    </source>
</evidence>
<dbReference type="PANTHER" id="PTHR32552:SF82">
    <property type="entry name" value="FCUA PROTEIN"/>
    <property type="match status" value="1"/>
</dbReference>
<reference evidence="14 15" key="1">
    <citation type="submission" date="2014-11" db="EMBL/GenBank/DDBJ databases">
        <title>Symbiosis island explosion on the genome of extra-slow-growing strains of soybean bradyrhizobia with massive insertion sequences.</title>
        <authorList>
            <person name="Iida T."/>
            <person name="Minamisawa K."/>
        </authorList>
    </citation>
    <scope>NUCLEOTIDE SEQUENCE [LARGE SCALE GENOMIC DNA]</scope>
    <source>
        <strain evidence="14 15">NK6</strain>
    </source>
</reference>
<name>A0A0E4BV09_9BRAD</name>
<evidence type="ECO:0000313" key="14">
    <source>
        <dbReference type="EMBL" id="BAR60798.1"/>
    </source>
</evidence>
<dbReference type="InterPro" id="IPR036942">
    <property type="entry name" value="Beta-barrel_TonB_sf"/>
</dbReference>
<comment type="similarity">
    <text evidence="2 10">Belongs to the TonB-dependent receptor family.</text>
</comment>
<proteinExistence type="inferred from homology"/>
<evidence type="ECO:0000256" key="7">
    <source>
        <dbReference type="ARBA" id="ARBA00023136"/>
    </source>
</evidence>
<dbReference type="InterPro" id="IPR000531">
    <property type="entry name" value="Beta-barrel_TonB"/>
</dbReference>
<dbReference type="GO" id="GO:0015891">
    <property type="term" value="P:siderophore transport"/>
    <property type="evidence" value="ECO:0007669"/>
    <property type="project" value="InterPro"/>
</dbReference>
<evidence type="ECO:0000256" key="9">
    <source>
        <dbReference type="ARBA" id="ARBA00023237"/>
    </source>
</evidence>
<dbReference type="Gene3D" id="2.170.130.10">
    <property type="entry name" value="TonB-dependent receptor, plug domain"/>
    <property type="match status" value="1"/>
</dbReference>